<organism evidence="8 9">
    <name type="scientific">Fulvivirga sediminis</name>
    <dbReference type="NCBI Taxonomy" id="2803949"/>
    <lineage>
        <taxon>Bacteria</taxon>
        <taxon>Pseudomonadati</taxon>
        <taxon>Bacteroidota</taxon>
        <taxon>Cytophagia</taxon>
        <taxon>Cytophagales</taxon>
        <taxon>Fulvivirgaceae</taxon>
        <taxon>Fulvivirga</taxon>
    </lineage>
</organism>
<feature type="active site" description="Proton donor" evidence="4">
    <location>
        <position position="48"/>
    </location>
</feature>
<feature type="binding site" evidence="5">
    <location>
        <position position="110"/>
    </location>
    <ligand>
        <name>substrate</name>
    </ligand>
</feature>
<dbReference type="PRINTS" id="PR00069">
    <property type="entry name" value="ALDKETRDTASE"/>
</dbReference>
<accession>A0A937K2Y1</accession>
<keyword evidence="3" id="KW-0560">Oxidoreductase</keyword>
<dbReference type="Proteomes" id="UP000659388">
    <property type="component" value="Unassembled WGS sequence"/>
</dbReference>
<dbReference type="PROSITE" id="PS00798">
    <property type="entry name" value="ALDOKETO_REDUCTASE_1"/>
    <property type="match status" value="1"/>
</dbReference>
<dbReference type="InterPro" id="IPR018170">
    <property type="entry name" value="Aldo/ket_reductase_CS"/>
</dbReference>
<reference evidence="8" key="1">
    <citation type="submission" date="2021-01" db="EMBL/GenBank/DDBJ databases">
        <title>Fulvivirga kasyanovii gen. nov., sp nov., a novel member of the phylum Bacteroidetes isolated from seawater in a mussel farm.</title>
        <authorList>
            <person name="Zhao L.-H."/>
            <person name="Wang Z.-J."/>
        </authorList>
    </citation>
    <scope>NUCLEOTIDE SEQUENCE</scope>
    <source>
        <strain evidence="8">2943</strain>
    </source>
</reference>
<dbReference type="InterPro" id="IPR023210">
    <property type="entry name" value="NADP_OxRdtase_dom"/>
</dbReference>
<evidence type="ECO:0000259" key="7">
    <source>
        <dbReference type="Pfam" id="PF00248"/>
    </source>
</evidence>
<evidence type="ECO:0000256" key="5">
    <source>
        <dbReference type="PIRSR" id="PIRSR000097-2"/>
    </source>
</evidence>
<keyword evidence="2" id="KW-0521">NADP</keyword>
<dbReference type="FunFam" id="3.20.20.100:FF:000006">
    <property type="entry name" value="Aldo-keto reductase family 1 member A1"/>
    <property type="match status" value="1"/>
</dbReference>
<dbReference type="InterPro" id="IPR020471">
    <property type="entry name" value="AKR"/>
</dbReference>
<dbReference type="RefSeq" id="WP_202246139.1">
    <property type="nucleotide sequence ID" value="NZ_JAESIY010000012.1"/>
</dbReference>
<dbReference type="AlphaFoldDB" id="A0A937K2Y1"/>
<comment type="similarity">
    <text evidence="1">Belongs to the aldo/keto reductase family.</text>
</comment>
<evidence type="ECO:0000256" key="2">
    <source>
        <dbReference type="ARBA" id="ARBA00022857"/>
    </source>
</evidence>
<dbReference type="SUPFAM" id="SSF51430">
    <property type="entry name" value="NAD(P)-linked oxidoreductase"/>
    <property type="match status" value="1"/>
</dbReference>
<gene>
    <name evidence="8" type="ORF">JL102_19500</name>
</gene>
<name>A0A937K2Y1_9BACT</name>
<sequence>MNTLAFKNGDQMPALGLGTWKSEPGKVKMAVYEAIKAGYRHIDCAPIYGNEPEVGEGIKQAIEEGIISRKELWITSKLWNDSHKQEDVIPSLKKSLLDLQLTYLDLYLIHWPVVLKKGTKYPSSADDFLSTNSVPLTETWQGMEKAQREGLANHIGVSNFNIDKIKNIINDCKINPELNQVEMHPFLPQQELCDYCMTHRINVTAYSPLGSGDRPDKMKQDNEPILMDNEVINSIAANHKHTPAQILIAWALHRGTAVIPKSTNKERIRQNYEASFIKLTQADMNEIDQLDYEYRFVTGEAWEMEGNSYVAKKFWD</sequence>
<protein>
    <submittedName>
        <fullName evidence="8">Aldo/keto reductase</fullName>
    </submittedName>
</protein>
<dbReference type="Gene3D" id="3.20.20.100">
    <property type="entry name" value="NADP-dependent oxidoreductase domain"/>
    <property type="match status" value="1"/>
</dbReference>
<dbReference type="InterPro" id="IPR036812">
    <property type="entry name" value="NAD(P)_OxRdtase_dom_sf"/>
</dbReference>
<proteinExistence type="inferred from homology"/>
<keyword evidence="9" id="KW-1185">Reference proteome</keyword>
<comment type="caution">
    <text evidence="8">The sequence shown here is derived from an EMBL/GenBank/DDBJ whole genome shotgun (WGS) entry which is preliminary data.</text>
</comment>
<dbReference type="PIRSF" id="PIRSF000097">
    <property type="entry name" value="AKR"/>
    <property type="match status" value="1"/>
</dbReference>
<feature type="site" description="Lowers pKa of active site Tyr" evidence="6">
    <location>
        <position position="77"/>
    </location>
</feature>
<evidence type="ECO:0000256" key="3">
    <source>
        <dbReference type="ARBA" id="ARBA00023002"/>
    </source>
</evidence>
<evidence type="ECO:0000256" key="1">
    <source>
        <dbReference type="ARBA" id="ARBA00007905"/>
    </source>
</evidence>
<dbReference type="EMBL" id="JAESIY010000012">
    <property type="protein sequence ID" value="MBL3658347.1"/>
    <property type="molecule type" value="Genomic_DNA"/>
</dbReference>
<evidence type="ECO:0000256" key="4">
    <source>
        <dbReference type="PIRSR" id="PIRSR000097-1"/>
    </source>
</evidence>
<dbReference type="Pfam" id="PF00248">
    <property type="entry name" value="Aldo_ket_red"/>
    <property type="match status" value="1"/>
</dbReference>
<dbReference type="GO" id="GO:0016491">
    <property type="term" value="F:oxidoreductase activity"/>
    <property type="evidence" value="ECO:0007669"/>
    <property type="project" value="UniProtKB-KW"/>
</dbReference>
<feature type="domain" description="NADP-dependent oxidoreductase" evidence="7">
    <location>
        <begin position="15"/>
        <end position="291"/>
    </location>
</feature>
<evidence type="ECO:0000256" key="6">
    <source>
        <dbReference type="PIRSR" id="PIRSR000097-3"/>
    </source>
</evidence>
<dbReference type="PROSITE" id="PS00063">
    <property type="entry name" value="ALDOKETO_REDUCTASE_3"/>
    <property type="match status" value="1"/>
</dbReference>
<evidence type="ECO:0000313" key="8">
    <source>
        <dbReference type="EMBL" id="MBL3658347.1"/>
    </source>
</evidence>
<evidence type="ECO:0000313" key="9">
    <source>
        <dbReference type="Proteomes" id="UP000659388"/>
    </source>
</evidence>
<dbReference type="PANTHER" id="PTHR11732">
    <property type="entry name" value="ALDO/KETO REDUCTASE"/>
    <property type="match status" value="1"/>
</dbReference>